<dbReference type="Proteomes" id="UP001497457">
    <property type="component" value="Chromosome 7b"/>
</dbReference>
<evidence type="ECO:0000313" key="2">
    <source>
        <dbReference type="EMBL" id="CAL5082665.1"/>
    </source>
</evidence>
<dbReference type="AlphaFoldDB" id="A0ABC9FX48"/>
<dbReference type="Pfam" id="PF02519">
    <property type="entry name" value="Auxin_inducible"/>
    <property type="match status" value="1"/>
</dbReference>
<evidence type="ECO:0008006" key="4">
    <source>
        <dbReference type="Google" id="ProtNLM"/>
    </source>
</evidence>
<organism evidence="2 3">
    <name type="scientific">Urochloa decumbens</name>
    <dbReference type="NCBI Taxonomy" id="240449"/>
    <lineage>
        <taxon>Eukaryota</taxon>
        <taxon>Viridiplantae</taxon>
        <taxon>Streptophyta</taxon>
        <taxon>Embryophyta</taxon>
        <taxon>Tracheophyta</taxon>
        <taxon>Spermatophyta</taxon>
        <taxon>Magnoliopsida</taxon>
        <taxon>Liliopsida</taxon>
        <taxon>Poales</taxon>
        <taxon>Poaceae</taxon>
        <taxon>PACMAD clade</taxon>
        <taxon>Panicoideae</taxon>
        <taxon>Panicodae</taxon>
        <taxon>Paniceae</taxon>
        <taxon>Melinidinae</taxon>
        <taxon>Urochloa</taxon>
    </lineage>
</organism>
<comment type="similarity">
    <text evidence="1">Belongs to the ARG7 family.</text>
</comment>
<evidence type="ECO:0000256" key="1">
    <source>
        <dbReference type="ARBA" id="ARBA00006974"/>
    </source>
</evidence>
<dbReference type="PANTHER" id="PTHR31175:SF112">
    <property type="entry name" value="SAUR55-AUXIN-RESPONSIVE SAUR FAMILY MEMBER"/>
    <property type="match status" value="1"/>
</dbReference>
<proteinExistence type="inferred from homology"/>
<gene>
    <name evidence="2" type="ORF">URODEC1_LOCUS109450</name>
</gene>
<protein>
    <recommendedName>
        <fullName evidence="4">Auxin-responsive protein SAUR36</fullName>
    </recommendedName>
</protein>
<accession>A0ABC9FX48</accession>
<name>A0ABC9FX48_9POAL</name>
<reference evidence="2 3" key="2">
    <citation type="submission" date="2024-10" db="EMBL/GenBank/DDBJ databases">
        <authorList>
            <person name="Ryan C."/>
        </authorList>
    </citation>
    <scope>NUCLEOTIDE SEQUENCE [LARGE SCALE GENOMIC DNA]</scope>
</reference>
<evidence type="ECO:0000313" key="3">
    <source>
        <dbReference type="Proteomes" id="UP001497457"/>
    </source>
</evidence>
<reference evidence="3" key="1">
    <citation type="submission" date="2024-06" db="EMBL/GenBank/DDBJ databases">
        <authorList>
            <person name="Ryan C."/>
        </authorList>
    </citation>
    <scope>NUCLEOTIDE SEQUENCE [LARGE SCALE GENOMIC DNA]</scope>
</reference>
<dbReference type="InterPro" id="IPR003676">
    <property type="entry name" value="SAUR_fam"/>
</dbReference>
<dbReference type="PANTHER" id="PTHR31175">
    <property type="entry name" value="AUXIN-RESPONSIVE FAMILY PROTEIN"/>
    <property type="match status" value="1"/>
</dbReference>
<dbReference type="EMBL" id="OZ075117">
    <property type="protein sequence ID" value="CAL5082665.1"/>
    <property type="molecule type" value="Genomic_DNA"/>
</dbReference>
<sequence length="151" mass="16342">MISAKRLVQMARKWQKMAALARKRLTSAPAAPAKETDGSSCSTSSVAGKGHCVVYSADGKRFEVPLAYLDTAILGELLSMSQEEFGFASDEGRITLPCDAKVMEYAMCLLKREASDEVERAFLSSIARPCHYGNGLVQSMGHSQQIAVSSF</sequence>
<keyword evidence="3" id="KW-1185">Reference proteome</keyword>